<accession>A0A372M308</accession>
<feature type="region of interest" description="Disordered" evidence="1">
    <location>
        <begin position="252"/>
        <end position="293"/>
    </location>
</feature>
<dbReference type="EMBL" id="QUAK01000098">
    <property type="protein sequence ID" value="RFU85306.1"/>
    <property type="molecule type" value="Genomic_DNA"/>
</dbReference>
<dbReference type="OrthoDB" id="4350222at2"/>
<comment type="caution">
    <text evidence="3">The sequence shown here is derived from an EMBL/GenBank/DDBJ whole genome shotgun (WGS) entry which is preliminary data.</text>
</comment>
<feature type="transmembrane region" description="Helical" evidence="2">
    <location>
        <begin position="312"/>
        <end position="340"/>
    </location>
</feature>
<proteinExistence type="predicted"/>
<dbReference type="AlphaFoldDB" id="A0A372M308"/>
<evidence type="ECO:0008006" key="5">
    <source>
        <dbReference type="Google" id="ProtNLM"/>
    </source>
</evidence>
<sequence>MPIESDQLVFDYLSKVGDLAQQRQLPSATRMRLVTEVRGEVERRRAASINDNPATVRKLLAGVGTPESIVQRAVDRGEARPEPSASSDDDGPYGPPVTRPAAAKPATPPPPTPPPPTPSESADTVHGLFGGTSPGSRILRSGISGSGVLGSVLGGRAQPAGSGDDAAAPAEPKEPEEPRRRRFLPRPRAEEAAPDTAADDGPSVPLPPAAAPPHLAGEDELGPSDAQPDWWRIDSSPFGGAVGVPGFVGGVEIPEILKPPPAPEEDKSDGAGEGEEGEEGEEDDEEYVEADTAPRTRRIHLRPRLTGYSNPLLLLAAASLVVGAILGNWIALGLGWVLAYTSRRLTQNESKLAALGIPGLAVAAGFVWLWGRVEGRWGDEVAQDGMKTALQDTWPWVVRGAAVTSALFLVWRSQRHRD</sequence>
<organism evidence="3 4">
    <name type="scientific">Streptomyces triticagri</name>
    <dbReference type="NCBI Taxonomy" id="2293568"/>
    <lineage>
        <taxon>Bacteria</taxon>
        <taxon>Bacillati</taxon>
        <taxon>Actinomycetota</taxon>
        <taxon>Actinomycetes</taxon>
        <taxon>Kitasatosporales</taxon>
        <taxon>Streptomycetaceae</taxon>
        <taxon>Streptomyces</taxon>
    </lineage>
</organism>
<feature type="region of interest" description="Disordered" evidence="1">
    <location>
        <begin position="67"/>
        <end position="234"/>
    </location>
</feature>
<name>A0A372M308_9ACTN</name>
<protein>
    <recommendedName>
        <fullName evidence="5">DUF2157 domain-containing protein</fullName>
    </recommendedName>
</protein>
<dbReference type="Proteomes" id="UP000263094">
    <property type="component" value="Unassembled WGS sequence"/>
</dbReference>
<feature type="transmembrane region" description="Helical" evidence="2">
    <location>
        <begin position="352"/>
        <end position="373"/>
    </location>
</feature>
<feature type="transmembrane region" description="Helical" evidence="2">
    <location>
        <begin position="393"/>
        <end position="411"/>
    </location>
</feature>
<keyword evidence="2" id="KW-0812">Transmembrane</keyword>
<keyword evidence="2" id="KW-0472">Membrane</keyword>
<feature type="compositionally biased region" description="Pro residues" evidence="1">
    <location>
        <begin position="106"/>
        <end position="118"/>
    </location>
</feature>
<dbReference type="RefSeq" id="WP_128557106.1">
    <property type="nucleotide sequence ID" value="NZ_QUAK01000098.1"/>
</dbReference>
<evidence type="ECO:0000256" key="2">
    <source>
        <dbReference type="SAM" id="Phobius"/>
    </source>
</evidence>
<keyword evidence="2" id="KW-1133">Transmembrane helix</keyword>
<feature type="compositionally biased region" description="Acidic residues" evidence="1">
    <location>
        <begin position="272"/>
        <end position="289"/>
    </location>
</feature>
<gene>
    <name evidence="3" type="ORF">DY218_18175</name>
</gene>
<feature type="compositionally biased region" description="Low complexity" evidence="1">
    <location>
        <begin position="149"/>
        <end position="170"/>
    </location>
</feature>
<keyword evidence="4" id="KW-1185">Reference proteome</keyword>
<evidence type="ECO:0000313" key="3">
    <source>
        <dbReference type="EMBL" id="RFU85306.1"/>
    </source>
</evidence>
<reference evidence="3 4" key="1">
    <citation type="submission" date="2018-08" db="EMBL/GenBank/DDBJ databases">
        <title>Isolation, diversity and antifungal activity of Actinobacteria from wheat.</title>
        <authorList>
            <person name="Han C."/>
        </authorList>
    </citation>
    <scope>NUCLEOTIDE SEQUENCE [LARGE SCALE GENOMIC DNA]</scope>
    <source>
        <strain evidence="3 4">NEAU-YY421</strain>
    </source>
</reference>
<evidence type="ECO:0000313" key="4">
    <source>
        <dbReference type="Proteomes" id="UP000263094"/>
    </source>
</evidence>
<evidence type="ECO:0000256" key="1">
    <source>
        <dbReference type="SAM" id="MobiDB-lite"/>
    </source>
</evidence>